<feature type="region of interest" description="Disordered" evidence="1">
    <location>
        <begin position="1"/>
        <end position="113"/>
    </location>
</feature>
<evidence type="ECO:0000256" key="1">
    <source>
        <dbReference type="SAM" id="MobiDB-lite"/>
    </source>
</evidence>
<organism evidence="2 3">
    <name type="scientific">Thiomonas arsenitoxydans (strain DSM 22701 / CIP 110005 / 3As)</name>
    <dbReference type="NCBI Taxonomy" id="426114"/>
    <lineage>
        <taxon>Bacteria</taxon>
        <taxon>Pseudomonadati</taxon>
        <taxon>Pseudomonadota</taxon>
        <taxon>Betaproteobacteria</taxon>
        <taxon>Burkholderiales</taxon>
        <taxon>Thiomonas</taxon>
    </lineage>
</organism>
<evidence type="ECO:0000313" key="2">
    <source>
        <dbReference type="EMBL" id="CQR38126.1"/>
    </source>
</evidence>
<sequence>MDDPRNIEVTPDDLSKPGSKLAAAQHNDAKRGPDSPRLSRAVAQAHDQHGQRQQESHRVGANQGPALLDNAIGQPERHARGEQCVHAERNPRNIARANRQPGLWHERHGGEKRRAVADEIGEVKGHEGLSKNGGRSAKCALKPSA</sequence>
<feature type="compositionally biased region" description="Basic and acidic residues" evidence="1">
    <location>
        <begin position="75"/>
        <end position="91"/>
    </location>
</feature>
<reference evidence="2 3" key="1">
    <citation type="submission" date="2015-03" db="EMBL/GenBank/DDBJ databases">
        <authorList>
            <person name="Regsiter A."/>
            <person name="william w."/>
        </authorList>
    </citation>
    <scope>NUCLEOTIDE SEQUENCE [LARGE SCALE GENOMIC DNA]</scope>
    <source>
        <strain evidence="2 3">CB1</strain>
    </source>
</reference>
<evidence type="ECO:0000313" key="3">
    <source>
        <dbReference type="Proteomes" id="UP000078599"/>
    </source>
</evidence>
<dbReference type="Proteomes" id="UP000078599">
    <property type="component" value="Unassembled WGS sequence"/>
</dbReference>
<feature type="region of interest" description="Disordered" evidence="1">
    <location>
        <begin position="125"/>
        <end position="145"/>
    </location>
</feature>
<comment type="caution">
    <text evidence="2">The sequence shown here is derived from an EMBL/GenBank/DDBJ whole genome shotgun (WGS) entry which is preliminary data.</text>
</comment>
<gene>
    <name evidence="2" type="ORF">THICB1_70335</name>
</gene>
<protein>
    <submittedName>
        <fullName evidence="2">Uncharacterized protein</fullName>
    </submittedName>
</protein>
<feature type="compositionally biased region" description="Basic and acidic residues" evidence="1">
    <location>
        <begin position="46"/>
        <end position="58"/>
    </location>
</feature>
<dbReference type="EMBL" id="CTRI01000029">
    <property type="protein sequence ID" value="CQR38126.1"/>
    <property type="molecule type" value="Genomic_DNA"/>
</dbReference>
<name>A0ABM9T8P8_THIA3</name>
<proteinExistence type="predicted"/>
<accession>A0ABM9T8P8</accession>
<keyword evidence="3" id="KW-1185">Reference proteome</keyword>
<feature type="compositionally biased region" description="Basic and acidic residues" evidence="1">
    <location>
        <begin position="104"/>
        <end position="113"/>
    </location>
</feature>